<dbReference type="STRING" id="641691.SAMN05421636_101541"/>
<evidence type="ECO:0000259" key="7">
    <source>
        <dbReference type="SMART" id="SM00905"/>
    </source>
</evidence>
<dbReference type="GO" id="GO:0046656">
    <property type="term" value="P:folic acid biosynthetic process"/>
    <property type="evidence" value="ECO:0007669"/>
    <property type="project" value="UniProtKB-UniRule"/>
</dbReference>
<comment type="catalytic activity">
    <reaction evidence="1 6">
        <text>7,8-dihydroneopterin = 6-hydroxymethyl-7,8-dihydropterin + glycolaldehyde</text>
        <dbReference type="Rhea" id="RHEA:10540"/>
        <dbReference type="ChEBI" id="CHEBI:17001"/>
        <dbReference type="ChEBI" id="CHEBI:17071"/>
        <dbReference type="ChEBI" id="CHEBI:44841"/>
        <dbReference type="EC" id="4.1.2.25"/>
    </reaction>
</comment>
<comment type="pathway">
    <text evidence="2 6">Cofactor biosynthesis; tetrahydrofolate biosynthesis; 2-amino-4-hydroxy-6-hydroxymethyl-7,8-dihydropteridine diphosphate from 7,8-dihydroneopterin triphosphate: step 3/4.</text>
</comment>
<dbReference type="GO" id="GO:0004150">
    <property type="term" value="F:dihydroneopterin aldolase activity"/>
    <property type="evidence" value="ECO:0007669"/>
    <property type="project" value="UniProtKB-UniRule"/>
</dbReference>
<dbReference type="UniPathway" id="UPA00077">
    <property type="reaction ID" value="UER00154"/>
</dbReference>
<dbReference type="GO" id="GO:0005737">
    <property type="term" value="C:cytoplasm"/>
    <property type="evidence" value="ECO:0007669"/>
    <property type="project" value="TreeGrafter"/>
</dbReference>
<reference evidence="8 9" key="1">
    <citation type="submission" date="2016-10" db="EMBL/GenBank/DDBJ databases">
        <authorList>
            <person name="de Groot N.N."/>
        </authorList>
    </citation>
    <scope>NUCLEOTIDE SEQUENCE [LARGE SCALE GENOMIC DNA]</scope>
    <source>
        <strain evidence="8 9">DSM 23421</strain>
    </source>
</reference>
<evidence type="ECO:0000313" key="8">
    <source>
        <dbReference type="EMBL" id="SDD73441.1"/>
    </source>
</evidence>
<dbReference type="GO" id="GO:0046654">
    <property type="term" value="P:tetrahydrofolate biosynthetic process"/>
    <property type="evidence" value="ECO:0007669"/>
    <property type="project" value="UniProtKB-UniRule"/>
</dbReference>
<evidence type="ECO:0000256" key="6">
    <source>
        <dbReference type="RuleBase" id="RU362079"/>
    </source>
</evidence>
<dbReference type="EMBL" id="FNAO01000001">
    <property type="protein sequence ID" value="SDD73441.1"/>
    <property type="molecule type" value="Genomic_DNA"/>
</dbReference>
<dbReference type="Proteomes" id="UP000199109">
    <property type="component" value="Unassembled WGS sequence"/>
</dbReference>
<evidence type="ECO:0000256" key="2">
    <source>
        <dbReference type="ARBA" id="ARBA00005013"/>
    </source>
</evidence>
<dbReference type="EC" id="4.1.2.25" evidence="6"/>
<accession>A0A1G6X5N9</accession>
<dbReference type="InterPro" id="IPR043133">
    <property type="entry name" value="GTP-CH-I_C/QueF"/>
</dbReference>
<keyword evidence="4 6" id="KW-0289">Folate biosynthesis</keyword>
<name>A0A1G6X5N9_9FLAO</name>
<keyword evidence="5 6" id="KW-0456">Lyase</keyword>
<keyword evidence="9" id="KW-1185">Reference proteome</keyword>
<dbReference type="PANTHER" id="PTHR42844:SF1">
    <property type="entry name" value="DIHYDRONEOPTERIN ALDOLASE 1-RELATED"/>
    <property type="match status" value="1"/>
</dbReference>
<organism evidence="8 9">
    <name type="scientific">Pricia antarctica</name>
    <dbReference type="NCBI Taxonomy" id="641691"/>
    <lineage>
        <taxon>Bacteria</taxon>
        <taxon>Pseudomonadati</taxon>
        <taxon>Bacteroidota</taxon>
        <taxon>Flavobacteriia</taxon>
        <taxon>Flavobacteriales</taxon>
        <taxon>Flavobacteriaceae</taxon>
        <taxon>Pricia</taxon>
    </lineage>
</organism>
<dbReference type="NCBIfam" id="TIGR00526">
    <property type="entry name" value="folB_dom"/>
    <property type="match status" value="1"/>
</dbReference>
<sequence length="131" mass="14864">MYSFNFAETFTVGKVRIDNIRVYAHHGCLKEETAIGSEYRVDVSVDADLSKASLSDALSDTVDYVHINHIVKQEMEIPSKLLEKVGQRIITRIFDEIDIVNKAKIWVSKINPPIGGDVEKVTIVIKEKRVY</sequence>
<evidence type="ECO:0000256" key="5">
    <source>
        <dbReference type="ARBA" id="ARBA00023239"/>
    </source>
</evidence>
<dbReference type="SUPFAM" id="SSF55620">
    <property type="entry name" value="Tetrahydrobiopterin biosynthesis enzymes-like"/>
    <property type="match status" value="1"/>
</dbReference>
<protein>
    <recommendedName>
        <fullName evidence="6">7,8-dihydroneopterin aldolase</fullName>
        <ecNumber evidence="6">4.1.2.25</ecNumber>
    </recommendedName>
</protein>
<dbReference type="Pfam" id="PF02152">
    <property type="entry name" value="FolB"/>
    <property type="match status" value="1"/>
</dbReference>
<feature type="domain" description="Dihydroneopterin aldolase/epimerase" evidence="7">
    <location>
        <begin position="15"/>
        <end position="127"/>
    </location>
</feature>
<dbReference type="InterPro" id="IPR006157">
    <property type="entry name" value="FolB_dom"/>
</dbReference>
<proteinExistence type="inferred from homology"/>
<comment type="function">
    <text evidence="6">Catalyzes the conversion of 7,8-dihydroneopterin to 6-hydroxymethyl-7,8-dihydropterin.</text>
</comment>
<evidence type="ECO:0000256" key="1">
    <source>
        <dbReference type="ARBA" id="ARBA00001353"/>
    </source>
</evidence>
<evidence type="ECO:0000256" key="4">
    <source>
        <dbReference type="ARBA" id="ARBA00022909"/>
    </source>
</evidence>
<dbReference type="SMART" id="SM00905">
    <property type="entry name" value="FolB"/>
    <property type="match status" value="1"/>
</dbReference>
<dbReference type="AlphaFoldDB" id="A0A1G6X5N9"/>
<comment type="similarity">
    <text evidence="3 6">Belongs to the DHNA family.</text>
</comment>
<evidence type="ECO:0000313" key="9">
    <source>
        <dbReference type="Proteomes" id="UP000199109"/>
    </source>
</evidence>
<dbReference type="InterPro" id="IPR006156">
    <property type="entry name" value="Dihydroneopterin_aldolase"/>
</dbReference>
<evidence type="ECO:0000256" key="3">
    <source>
        <dbReference type="ARBA" id="ARBA00005708"/>
    </source>
</evidence>
<gene>
    <name evidence="8" type="ORF">SAMN05421636_101541</name>
</gene>
<dbReference type="PANTHER" id="PTHR42844">
    <property type="entry name" value="DIHYDRONEOPTERIN ALDOLASE 1-RELATED"/>
    <property type="match status" value="1"/>
</dbReference>
<dbReference type="NCBIfam" id="TIGR00525">
    <property type="entry name" value="folB"/>
    <property type="match status" value="1"/>
</dbReference>
<dbReference type="Gene3D" id="3.30.1130.10">
    <property type="match status" value="1"/>
</dbReference>